<keyword evidence="4 6" id="KW-1133">Transmembrane helix</keyword>
<feature type="transmembrane region" description="Helical" evidence="6">
    <location>
        <begin position="120"/>
        <end position="149"/>
    </location>
</feature>
<name>A0AAE3LLX2_9BACI</name>
<evidence type="ECO:0000256" key="5">
    <source>
        <dbReference type="ARBA" id="ARBA00023136"/>
    </source>
</evidence>
<keyword evidence="8" id="KW-1185">Reference proteome</keyword>
<evidence type="ECO:0000256" key="3">
    <source>
        <dbReference type="ARBA" id="ARBA00022692"/>
    </source>
</evidence>
<dbReference type="PANTHER" id="PTHR43652">
    <property type="entry name" value="BASIC AMINO ACID ANTIPORTER YFCC-RELATED"/>
    <property type="match status" value="1"/>
</dbReference>
<feature type="transmembrane region" description="Helical" evidence="6">
    <location>
        <begin position="84"/>
        <end position="108"/>
    </location>
</feature>
<comment type="caution">
    <text evidence="7">The sequence shown here is derived from an EMBL/GenBank/DDBJ whole genome shotgun (WGS) entry which is preliminary data.</text>
</comment>
<dbReference type="Pfam" id="PF03606">
    <property type="entry name" value="DcuC"/>
    <property type="match status" value="1"/>
</dbReference>
<accession>A0AAE3LLX2</accession>
<dbReference type="Proteomes" id="UP001209318">
    <property type="component" value="Unassembled WGS sequence"/>
</dbReference>
<feature type="transmembrane region" description="Helical" evidence="6">
    <location>
        <begin position="320"/>
        <end position="343"/>
    </location>
</feature>
<feature type="transmembrane region" description="Helical" evidence="6">
    <location>
        <begin position="161"/>
        <end position="180"/>
    </location>
</feature>
<keyword evidence="3 6" id="KW-0812">Transmembrane</keyword>
<feature type="transmembrane region" description="Helical" evidence="6">
    <location>
        <begin position="16"/>
        <end position="35"/>
    </location>
</feature>
<organism evidence="7 8">
    <name type="scientific">Perspicuibacillus lycopersici</name>
    <dbReference type="NCBI Taxonomy" id="1325689"/>
    <lineage>
        <taxon>Bacteria</taxon>
        <taxon>Bacillati</taxon>
        <taxon>Bacillota</taxon>
        <taxon>Bacilli</taxon>
        <taxon>Bacillales</taxon>
        <taxon>Bacillaceae</taxon>
        <taxon>Perspicuibacillus</taxon>
    </lineage>
</organism>
<keyword evidence="2" id="KW-1003">Cell membrane</keyword>
<evidence type="ECO:0000256" key="4">
    <source>
        <dbReference type="ARBA" id="ARBA00022989"/>
    </source>
</evidence>
<feature type="transmembrane region" description="Helical" evidence="6">
    <location>
        <begin position="287"/>
        <end position="305"/>
    </location>
</feature>
<evidence type="ECO:0000256" key="6">
    <source>
        <dbReference type="SAM" id="Phobius"/>
    </source>
</evidence>
<feature type="transmembrane region" description="Helical" evidence="6">
    <location>
        <begin position="261"/>
        <end position="280"/>
    </location>
</feature>
<evidence type="ECO:0000256" key="2">
    <source>
        <dbReference type="ARBA" id="ARBA00022475"/>
    </source>
</evidence>
<feature type="transmembrane region" description="Helical" evidence="6">
    <location>
        <begin position="418"/>
        <end position="437"/>
    </location>
</feature>
<reference evidence="7" key="1">
    <citation type="submission" date="2022-10" db="EMBL/GenBank/DDBJ databases">
        <title>Description of Fervidibacillus gen. nov. in the family Fervidibacillaceae fam. nov. with two species, Fervidibacillus albus sp. nov., and Fervidibacillus halotolerans sp. nov., isolated from tidal flat sediments.</title>
        <authorList>
            <person name="Kwon K.K."/>
            <person name="Yang S.-H."/>
        </authorList>
    </citation>
    <scope>NUCLEOTIDE SEQUENCE</scope>
    <source>
        <strain evidence="7">JCM 19140</strain>
    </source>
</reference>
<gene>
    <name evidence="7" type="ORF">OEV98_02190</name>
</gene>
<protein>
    <submittedName>
        <fullName evidence="7">AbgT family transporter</fullName>
    </submittedName>
</protein>
<evidence type="ECO:0000313" key="8">
    <source>
        <dbReference type="Proteomes" id="UP001209318"/>
    </source>
</evidence>
<feature type="transmembrane region" description="Helical" evidence="6">
    <location>
        <begin position="364"/>
        <end position="391"/>
    </location>
</feature>
<evidence type="ECO:0000256" key="1">
    <source>
        <dbReference type="ARBA" id="ARBA00004651"/>
    </source>
</evidence>
<dbReference type="GO" id="GO:0005886">
    <property type="term" value="C:plasma membrane"/>
    <property type="evidence" value="ECO:0007669"/>
    <property type="project" value="UniProtKB-SubCell"/>
</dbReference>
<keyword evidence="5 6" id="KW-0472">Membrane</keyword>
<dbReference type="EMBL" id="JAOUSF010000001">
    <property type="protein sequence ID" value="MCU9612371.1"/>
    <property type="molecule type" value="Genomic_DNA"/>
</dbReference>
<feature type="transmembrane region" description="Helical" evidence="6">
    <location>
        <begin position="449"/>
        <end position="468"/>
    </location>
</feature>
<dbReference type="PANTHER" id="PTHR43652:SF2">
    <property type="entry name" value="BASIC AMINO ACID ANTIPORTER YFCC-RELATED"/>
    <property type="match status" value="1"/>
</dbReference>
<sequence length="470" mass="50969">MSKQKNIVKKKGFRPDAYVILFCVLIFAAILTYIIPSGSFERDTMDNGVSIIVPNSYERIDQHPTHFFDIFKAIPAGLIDASSMIFLVIIIGGTFAVIESTGALDSLIMKTINKTKNREWLLITIVVALLSFLGGLGIVSISVIAFIPIGISLAKAMKMDAMVGVAIMYLGAYSGFAVGFMDPIRTGFAQSIAQLPRFSGIGFRLIVYVLIVLVTIIYIIWYANKVKKNPQSGILGDNPFPKLEETDGAEISPELTTSQKLVLGVLLLGIGIYVYGAFAYKWSTNELTAIFIMIAIGTAIVNRMNANEFVDSFINGCKKIFYGAAIIGLASAIVIVLQNGLIIDTIVQGIYTLIKSFSNVSGAVVMLIVNALFNFVISSGTAHAAIIMPILTPLADLMDIPRQVAVQSYTLGDGFTNIINPLSGTLMAILAISGISWTKWLKFAGPLMLIWFVIGIISMMIAVLMNWGPM</sequence>
<dbReference type="RefSeq" id="WP_263071503.1">
    <property type="nucleotide sequence ID" value="NZ_JAOUSF010000001.1"/>
</dbReference>
<feature type="transmembrane region" description="Helical" evidence="6">
    <location>
        <begin position="201"/>
        <end position="223"/>
    </location>
</feature>
<dbReference type="InterPro" id="IPR051679">
    <property type="entry name" value="DASS-Related_Transporters"/>
</dbReference>
<proteinExistence type="predicted"/>
<dbReference type="InterPro" id="IPR018385">
    <property type="entry name" value="C4_dicarb_anaerob_car-like"/>
</dbReference>
<evidence type="ECO:0000313" key="7">
    <source>
        <dbReference type="EMBL" id="MCU9612371.1"/>
    </source>
</evidence>
<dbReference type="AlphaFoldDB" id="A0AAE3LLX2"/>
<comment type="subcellular location">
    <subcellularLocation>
        <location evidence="1">Cell membrane</location>
        <topology evidence="1">Multi-pass membrane protein</topology>
    </subcellularLocation>
</comment>